<comment type="similarity">
    <text evidence="1 3">Belongs to the D-isomer specific 2-hydroxyacid dehydrogenase family.</text>
</comment>
<dbReference type="SUPFAM" id="SSF51735">
    <property type="entry name" value="NAD(P)-binding Rossmann-fold domains"/>
    <property type="match status" value="1"/>
</dbReference>
<proteinExistence type="inferred from homology"/>
<dbReference type="CDD" id="cd05301">
    <property type="entry name" value="GDH"/>
    <property type="match status" value="1"/>
</dbReference>
<dbReference type="Pfam" id="PF00389">
    <property type="entry name" value="2-Hacid_dh"/>
    <property type="match status" value="1"/>
</dbReference>
<dbReference type="InterPro" id="IPR036291">
    <property type="entry name" value="NAD(P)-bd_dom_sf"/>
</dbReference>
<evidence type="ECO:0000256" key="1">
    <source>
        <dbReference type="ARBA" id="ARBA00005854"/>
    </source>
</evidence>
<evidence type="ECO:0000259" key="4">
    <source>
        <dbReference type="Pfam" id="PF00389"/>
    </source>
</evidence>
<dbReference type="SUPFAM" id="SSF52283">
    <property type="entry name" value="Formate/glycerate dehydrogenase catalytic domain-like"/>
    <property type="match status" value="1"/>
</dbReference>
<dbReference type="FunFam" id="3.40.50.720:FF:000462">
    <property type="entry name" value="Glyoxylate reductase (NADP+)"/>
    <property type="match status" value="1"/>
</dbReference>
<keyword evidence="2 3" id="KW-0560">Oxidoreductase</keyword>
<dbReference type="Gene3D" id="3.40.50.720">
    <property type="entry name" value="NAD(P)-binding Rossmann-like Domain"/>
    <property type="match status" value="2"/>
</dbReference>
<evidence type="ECO:0000259" key="5">
    <source>
        <dbReference type="Pfam" id="PF02826"/>
    </source>
</evidence>
<dbReference type="Pfam" id="PF02826">
    <property type="entry name" value="2-Hacid_dh_C"/>
    <property type="match status" value="1"/>
</dbReference>
<evidence type="ECO:0000256" key="2">
    <source>
        <dbReference type="ARBA" id="ARBA00023002"/>
    </source>
</evidence>
<dbReference type="GO" id="GO:0005829">
    <property type="term" value="C:cytosol"/>
    <property type="evidence" value="ECO:0007669"/>
    <property type="project" value="TreeGrafter"/>
</dbReference>
<gene>
    <name evidence="6" type="ORF">DHM44_03905</name>
</gene>
<evidence type="ECO:0000313" key="7">
    <source>
        <dbReference type="Proteomes" id="UP000262325"/>
    </source>
</evidence>
<evidence type="ECO:0000313" key="6">
    <source>
        <dbReference type="EMBL" id="HCW92807.1"/>
    </source>
</evidence>
<sequence>MKKIIVTKKLPFDIEESFKNYDLIYNKFSEPLSEDELQKELFDADAIISMLSDKINARMLEKAGNLKVVANYAVGFNNIDVDYCSEKKIVVCNTPHVLTEATAELGFALMISAARRIVEADKFVRQDKFKGWEPTLFLGQGLQNRTLGIYGFGKIGQTLGNFARNFKMNVIYSSRSRKRHEENLIDAQYVTFEHLLEKSDFLVVTAPLNTSTRHRFTTNEFEKMKSSSVFINLGRGEIVRESDLAEALENGNISYAGLDVYEFEPSVNKKLLSMDNVILLPHIGSATVTARKEMAKLCVQSVKEVLEKNNLPWNAVNKNFIGTLPFSQNNI</sequence>
<dbReference type="GO" id="GO:0016618">
    <property type="term" value="F:hydroxypyruvate reductase [NAD(P)H] activity"/>
    <property type="evidence" value="ECO:0007669"/>
    <property type="project" value="TreeGrafter"/>
</dbReference>
<feature type="domain" description="D-isomer specific 2-hydroxyacid dehydrogenase NAD-binding" evidence="5">
    <location>
        <begin position="107"/>
        <end position="284"/>
    </location>
</feature>
<dbReference type="EMBL" id="DPPF01000080">
    <property type="protein sequence ID" value="HCW92807.1"/>
    <property type="molecule type" value="Genomic_DNA"/>
</dbReference>
<reference evidence="6 7" key="1">
    <citation type="journal article" date="2018" name="Nat. Biotechnol.">
        <title>A standardized bacterial taxonomy based on genome phylogeny substantially revises the tree of life.</title>
        <authorList>
            <person name="Parks D.H."/>
            <person name="Chuvochina M."/>
            <person name="Waite D.W."/>
            <person name="Rinke C."/>
            <person name="Skarshewski A."/>
            <person name="Chaumeil P.A."/>
            <person name="Hugenholtz P."/>
        </authorList>
    </citation>
    <scope>NUCLEOTIDE SEQUENCE [LARGE SCALE GENOMIC DNA]</scope>
    <source>
        <strain evidence="6">UBA8672</strain>
    </source>
</reference>
<name>A0A3D5QAF1_FLESI</name>
<protein>
    <submittedName>
        <fullName evidence="6">D-glycerate dehydrogenase</fullName>
    </submittedName>
</protein>
<dbReference type="InterPro" id="IPR006140">
    <property type="entry name" value="D-isomer_DH_NAD-bd"/>
</dbReference>
<comment type="caution">
    <text evidence="6">The sequence shown here is derived from an EMBL/GenBank/DDBJ whole genome shotgun (WGS) entry which is preliminary data.</text>
</comment>
<feature type="domain" description="D-isomer specific 2-hydroxyacid dehydrogenase catalytic" evidence="4">
    <location>
        <begin position="5"/>
        <end position="312"/>
    </location>
</feature>
<accession>A0A3D5QAF1</accession>
<dbReference type="GO" id="GO:0051287">
    <property type="term" value="F:NAD binding"/>
    <property type="evidence" value="ECO:0007669"/>
    <property type="project" value="InterPro"/>
</dbReference>
<organism evidence="6 7">
    <name type="scientific">Flexistipes sinusarabici</name>
    <dbReference type="NCBI Taxonomy" id="2352"/>
    <lineage>
        <taxon>Bacteria</taxon>
        <taxon>Pseudomonadati</taxon>
        <taxon>Deferribacterota</taxon>
        <taxon>Deferribacteres</taxon>
        <taxon>Deferribacterales</taxon>
        <taxon>Flexistipitaceae</taxon>
        <taxon>Flexistipes</taxon>
    </lineage>
</organism>
<dbReference type="GO" id="GO:0030267">
    <property type="term" value="F:glyoxylate reductase (NADPH) activity"/>
    <property type="evidence" value="ECO:0007669"/>
    <property type="project" value="TreeGrafter"/>
</dbReference>
<dbReference type="Proteomes" id="UP000262325">
    <property type="component" value="Unassembled WGS sequence"/>
</dbReference>
<dbReference type="PANTHER" id="PTHR10996:SF283">
    <property type="entry name" value="GLYOXYLATE_HYDROXYPYRUVATE REDUCTASE B"/>
    <property type="match status" value="1"/>
</dbReference>
<evidence type="ECO:0000256" key="3">
    <source>
        <dbReference type="RuleBase" id="RU003719"/>
    </source>
</evidence>
<dbReference type="AlphaFoldDB" id="A0A3D5QAF1"/>
<dbReference type="InterPro" id="IPR006139">
    <property type="entry name" value="D-isomer_2_OHA_DH_cat_dom"/>
</dbReference>
<dbReference type="InterPro" id="IPR050223">
    <property type="entry name" value="D-isomer_2-hydroxyacid_DH"/>
</dbReference>
<dbReference type="PANTHER" id="PTHR10996">
    <property type="entry name" value="2-HYDROXYACID DEHYDROGENASE-RELATED"/>
    <property type="match status" value="1"/>
</dbReference>